<gene>
    <name evidence="5" type="ORF">G9Q37_03500</name>
</gene>
<dbReference type="Proteomes" id="UP000503162">
    <property type="component" value="Chromosome"/>
</dbReference>
<dbReference type="NCBIfam" id="NF033788">
    <property type="entry name" value="HTH_metalloreg"/>
    <property type="match status" value="1"/>
</dbReference>
<keyword evidence="6" id="KW-1185">Reference proteome</keyword>
<dbReference type="InterPro" id="IPR051011">
    <property type="entry name" value="Metal_resp_trans_reg"/>
</dbReference>
<dbReference type="RefSeq" id="WP_166224634.1">
    <property type="nucleotide sequence ID" value="NZ_CP049989.1"/>
</dbReference>
<evidence type="ECO:0000256" key="3">
    <source>
        <dbReference type="ARBA" id="ARBA00023163"/>
    </source>
</evidence>
<organism evidence="5 6">
    <name type="scientific">Hydrogenophaga crocea</name>
    <dbReference type="NCBI Taxonomy" id="2716225"/>
    <lineage>
        <taxon>Bacteria</taxon>
        <taxon>Pseudomonadati</taxon>
        <taxon>Pseudomonadota</taxon>
        <taxon>Betaproteobacteria</taxon>
        <taxon>Burkholderiales</taxon>
        <taxon>Comamonadaceae</taxon>
        <taxon>Hydrogenophaga</taxon>
    </lineage>
</organism>
<name>A0A6G8IE16_9BURK</name>
<dbReference type="SUPFAM" id="SSF46785">
    <property type="entry name" value="Winged helix' DNA-binding domain"/>
    <property type="match status" value="1"/>
</dbReference>
<dbReference type="EMBL" id="CP049989">
    <property type="protein sequence ID" value="QIM51266.1"/>
    <property type="molecule type" value="Genomic_DNA"/>
</dbReference>
<evidence type="ECO:0000259" key="4">
    <source>
        <dbReference type="PROSITE" id="PS50987"/>
    </source>
</evidence>
<reference evidence="5 6" key="1">
    <citation type="submission" date="2020-03" db="EMBL/GenBank/DDBJ databases">
        <title>Hydrogenophaga sp. nov. isolated from cyanobacterial mat.</title>
        <authorList>
            <person name="Thorat V."/>
            <person name="Kirdat K."/>
            <person name="Tiwarekar B."/>
            <person name="Costa E.D."/>
            <person name="Yadav A."/>
        </authorList>
    </citation>
    <scope>NUCLEOTIDE SEQUENCE [LARGE SCALE GENOMIC DNA]</scope>
    <source>
        <strain evidence="5 6">BA0156</strain>
    </source>
</reference>
<dbReference type="Gene3D" id="1.10.10.10">
    <property type="entry name" value="Winged helix-like DNA-binding domain superfamily/Winged helix DNA-binding domain"/>
    <property type="match status" value="1"/>
</dbReference>
<dbReference type="CDD" id="cd00090">
    <property type="entry name" value="HTH_ARSR"/>
    <property type="match status" value="1"/>
</dbReference>
<keyword evidence="3" id="KW-0804">Transcription</keyword>
<feature type="domain" description="HTH arsR-type" evidence="4">
    <location>
        <begin position="8"/>
        <end position="103"/>
    </location>
</feature>
<dbReference type="PANTHER" id="PTHR43132">
    <property type="entry name" value="ARSENICAL RESISTANCE OPERON REPRESSOR ARSR-RELATED"/>
    <property type="match status" value="1"/>
</dbReference>
<evidence type="ECO:0000313" key="6">
    <source>
        <dbReference type="Proteomes" id="UP000503162"/>
    </source>
</evidence>
<dbReference type="AlphaFoldDB" id="A0A6G8IE16"/>
<dbReference type="PROSITE" id="PS50987">
    <property type="entry name" value="HTH_ARSR_2"/>
    <property type="match status" value="1"/>
</dbReference>
<dbReference type="PRINTS" id="PR00778">
    <property type="entry name" value="HTHARSR"/>
</dbReference>
<dbReference type="InterPro" id="IPR001845">
    <property type="entry name" value="HTH_ArsR_DNA-bd_dom"/>
</dbReference>
<dbReference type="Pfam" id="PF01022">
    <property type="entry name" value="HTH_5"/>
    <property type="match status" value="1"/>
</dbReference>
<dbReference type="PANTHER" id="PTHR43132:SF2">
    <property type="entry name" value="ARSENICAL RESISTANCE OPERON REPRESSOR ARSR-RELATED"/>
    <property type="match status" value="1"/>
</dbReference>
<dbReference type="GO" id="GO:0003677">
    <property type="term" value="F:DNA binding"/>
    <property type="evidence" value="ECO:0007669"/>
    <property type="project" value="UniProtKB-KW"/>
</dbReference>
<evidence type="ECO:0000256" key="1">
    <source>
        <dbReference type="ARBA" id="ARBA00023015"/>
    </source>
</evidence>
<dbReference type="InterPro" id="IPR036390">
    <property type="entry name" value="WH_DNA-bd_sf"/>
</dbReference>
<evidence type="ECO:0000313" key="5">
    <source>
        <dbReference type="EMBL" id="QIM51266.1"/>
    </source>
</evidence>
<keyword evidence="2" id="KW-0238">DNA-binding</keyword>
<proteinExistence type="predicted"/>
<sequence length="103" mass="11696">MPAIKLDLEEMHASAEAACRLMKVLSNPDRLMLLCQLLQGEHNVGELEATLGITQPTLSQQLTVLREESLVSTRREGKHVYYQIDSPQAQAVIRTLYQQFCQR</sequence>
<keyword evidence="1" id="KW-0805">Transcription regulation</keyword>
<evidence type="ECO:0000256" key="2">
    <source>
        <dbReference type="ARBA" id="ARBA00023125"/>
    </source>
</evidence>
<dbReference type="GO" id="GO:0003700">
    <property type="term" value="F:DNA-binding transcription factor activity"/>
    <property type="evidence" value="ECO:0007669"/>
    <property type="project" value="InterPro"/>
</dbReference>
<dbReference type="SMART" id="SM00418">
    <property type="entry name" value="HTH_ARSR"/>
    <property type="match status" value="1"/>
</dbReference>
<dbReference type="InterPro" id="IPR011991">
    <property type="entry name" value="ArsR-like_HTH"/>
</dbReference>
<dbReference type="InterPro" id="IPR036388">
    <property type="entry name" value="WH-like_DNA-bd_sf"/>
</dbReference>
<protein>
    <submittedName>
        <fullName evidence="5">Winged helix-turn-helix transcriptional regulator</fullName>
    </submittedName>
</protein>
<dbReference type="KEGG" id="hcz:G9Q37_03500"/>
<accession>A0A6G8IE16</accession>